<dbReference type="PANTHER" id="PTHR15337:SF11">
    <property type="entry name" value="THIOREDOXIN DOMAIN-CONTAINING PROTEIN"/>
    <property type="match status" value="1"/>
</dbReference>
<evidence type="ECO:0000259" key="2">
    <source>
        <dbReference type="PROSITE" id="PS51352"/>
    </source>
</evidence>
<dbReference type="InterPro" id="IPR036249">
    <property type="entry name" value="Thioredoxin-like_sf"/>
</dbReference>
<sequence length="536" mass="57423">MINLLPPVIAMTLSLRRPSPSSLALLAVLSMLTACDKPAPPAAPSQTHAASTPAPATSIAWREGDVEDAFAEAKESGKPILLYWGAAWCPPCNRLKATLFKDPAFIARTQQFVAVHLDGDSEGAQAWGERFGVKAYPTIIVLRTDQSEITRLAGDADNARLAEVLRVAAKSTSTAQQLLDKALHTPQQLSADDWAVLGNYAWGTDDRLVKPGDAAHVLTQLSTTAPQPALQRSFALAAISAAEHPPAASAANRALLEAVLANPAEVRTNLSPLSYVPARLITAASNDAGVRTTLSNALNQALDKVYADTSLPISDRLGTAYARIQLARLAQGQPTEAETEGPQPPLPKDVVDTVHQRVTWATDTAKTDEERQSTISTAAALLSDVGDGSGAEQLLLAELPRSRTPYYYMPELANLAEQRGDKKTALSWLKKAYDSAQGPATRVQWGVMYVNGLIRLSPDDTAGIESAATQVIGELAGQPDGYRQRTRQRFASLGTTLKTWSKQHRQEGSAVLARLQQKMHSSCNSKNASECASWLS</sequence>
<dbReference type="PANTHER" id="PTHR15337">
    <property type="entry name" value="ANTERIOR GRADIENT PROTEIN-RELATED"/>
    <property type="match status" value="1"/>
</dbReference>
<dbReference type="AlphaFoldDB" id="Q5GV88"/>
<accession>Q5GV88</accession>
<dbReference type="Pfam" id="PF13899">
    <property type="entry name" value="Thioredoxin_7"/>
    <property type="match status" value="1"/>
</dbReference>
<evidence type="ECO:0000313" key="3">
    <source>
        <dbReference type="EMBL" id="AAW77385.1"/>
    </source>
</evidence>
<dbReference type="Gene3D" id="3.40.30.10">
    <property type="entry name" value="Glutaredoxin"/>
    <property type="match status" value="1"/>
</dbReference>
<proteinExistence type="predicted"/>
<reference evidence="3 4" key="1">
    <citation type="journal article" date="2005" name="Nucleic Acids Res.">
        <title>The genome sequence of Xanthomonas oryzae pathovar oryzae KACC10331, the bacterial blight pathogen of rice.</title>
        <authorList>
            <person name="Lee B.M."/>
            <person name="Park Y.J."/>
            <person name="Park D.S."/>
            <person name="Kang H.W."/>
            <person name="Kim J.G."/>
            <person name="Song E.S."/>
            <person name="Park I.C."/>
            <person name="Yoon U.H."/>
            <person name="Hahn J.H."/>
            <person name="Koo B.S."/>
            <person name="Lee G.B."/>
            <person name="Kim H."/>
            <person name="Park H.S."/>
            <person name="Yoon K.O."/>
            <person name="Kim J.H."/>
            <person name="Jung C.H."/>
            <person name="Koh N.H."/>
            <person name="Seo J.S."/>
            <person name="Go S.J."/>
        </authorList>
    </citation>
    <scope>NUCLEOTIDE SEQUENCE [LARGE SCALE GENOMIC DNA]</scope>
    <source>
        <strain evidence="4">KACC10331 / KXO85</strain>
    </source>
</reference>
<dbReference type="HOGENOM" id="CLU_022172_0_0_6"/>
<name>Q5GV88_XANOR</name>
<dbReference type="KEGG" id="xoo:XOO4131"/>
<dbReference type="SUPFAM" id="SSF52833">
    <property type="entry name" value="Thioredoxin-like"/>
    <property type="match status" value="1"/>
</dbReference>
<protein>
    <submittedName>
        <fullName evidence="3">Disulphide-isomerase</fullName>
    </submittedName>
</protein>
<dbReference type="CDD" id="cd02947">
    <property type="entry name" value="TRX_family"/>
    <property type="match status" value="1"/>
</dbReference>
<organism evidence="3 4">
    <name type="scientific">Xanthomonas oryzae pv. oryzae (strain KACC10331 / KXO85)</name>
    <dbReference type="NCBI Taxonomy" id="291331"/>
    <lineage>
        <taxon>Bacteria</taxon>
        <taxon>Pseudomonadati</taxon>
        <taxon>Pseudomonadota</taxon>
        <taxon>Gammaproteobacteria</taxon>
        <taxon>Lysobacterales</taxon>
        <taxon>Lysobacteraceae</taxon>
        <taxon>Xanthomonas</taxon>
    </lineage>
</organism>
<keyword evidence="1" id="KW-0732">Signal</keyword>
<dbReference type="InterPro" id="IPR013766">
    <property type="entry name" value="Thioredoxin_domain"/>
</dbReference>
<feature type="domain" description="Thioredoxin" evidence="2">
    <location>
        <begin position="48"/>
        <end position="174"/>
    </location>
</feature>
<evidence type="ECO:0000313" key="4">
    <source>
        <dbReference type="Proteomes" id="UP000006735"/>
    </source>
</evidence>
<dbReference type="STRING" id="291331.XOO4131"/>
<dbReference type="PROSITE" id="PS51352">
    <property type="entry name" value="THIOREDOXIN_2"/>
    <property type="match status" value="1"/>
</dbReference>
<keyword evidence="4" id="KW-1185">Reference proteome</keyword>
<dbReference type="Proteomes" id="UP000006735">
    <property type="component" value="Chromosome"/>
</dbReference>
<dbReference type="EMBL" id="AE013598">
    <property type="protein sequence ID" value="AAW77385.1"/>
    <property type="molecule type" value="Genomic_DNA"/>
</dbReference>
<gene>
    <name evidence="3" type="ordered locus">XOO4131</name>
</gene>
<dbReference type="InterPro" id="IPR051099">
    <property type="entry name" value="AGR/TXD"/>
</dbReference>
<evidence type="ECO:0000256" key="1">
    <source>
        <dbReference type="ARBA" id="ARBA00022729"/>
    </source>
</evidence>